<dbReference type="Proteomes" id="UP000596742">
    <property type="component" value="Unassembled WGS sequence"/>
</dbReference>
<dbReference type="AlphaFoldDB" id="A0A8B6BTY8"/>
<keyword evidence="2" id="KW-1185">Reference proteome</keyword>
<dbReference type="OrthoDB" id="6043894at2759"/>
<protein>
    <submittedName>
        <fullName evidence="1">Uncharacterized protein</fullName>
    </submittedName>
</protein>
<sequence length="111" mass="13405">MGKSCICQRTRERLLSSYLDKAHHQHIMYQLCRVNRTVTFYEFLEIIKHCKNGHWDKQVRLPEYLYEQMMVGKLSEISSFTERLFKKIGAWNEKVVAWLQSSEKLYTRSQK</sequence>
<evidence type="ECO:0000313" key="1">
    <source>
        <dbReference type="EMBL" id="VDH94856.1"/>
    </source>
</evidence>
<evidence type="ECO:0000313" key="2">
    <source>
        <dbReference type="Proteomes" id="UP000596742"/>
    </source>
</evidence>
<organism evidence="1 2">
    <name type="scientific">Mytilus galloprovincialis</name>
    <name type="common">Mediterranean mussel</name>
    <dbReference type="NCBI Taxonomy" id="29158"/>
    <lineage>
        <taxon>Eukaryota</taxon>
        <taxon>Metazoa</taxon>
        <taxon>Spiralia</taxon>
        <taxon>Lophotrochozoa</taxon>
        <taxon>Mollusca</taxon>
        <taxon>Bivalvia</taxon>
        <taxon>Autobranchia</taxon>
        <taxon>Pteriomorphia</taxon>
        <taxon>Mytilida</taxon>
        <taxon>Mytiloidea</taxon>
        <taxon>Mytilidae</taxon>
        <taxon>Mytilinae</taxon>
        <taxon>Mytilus</taxon>
    </lineage>
</organism>
<comment type="caution">
    <text evidence="1">The sequence shown here is derived from an EMBL/GenBank/DDBJ whole genome shotgun (WGS) entry which is preliminary data.</text>
</comment>
<gene>
    <name evidence="1" type="ORF">MGAL_10B091039</name>
</gene>
<accession>A0A8B6BTY8</accession>
<reference evidence="1" key="1">
    <citation type="submission" date="2018-11" db="EMBL/GenBank/DDBJ databases">
        <authorList>
            <person name="Alioto T."/>
            <person name="Alioto T."/>
        </authorList>
    </citation>
    <scope>NUCLEOTIDE SEQUENCE</scope>
</reference>
<dbReference type="EMBL" id="UYJE01000645">
    <property type="protein sequence ID" value="VDH94856.1"/>
    <property type="molecule type" value="Genomic_DNA"/>
</dbReference>
<proteinExistence type="predicted"/>
<name>A0A8B6BTY8_MYTGA</name>